<name>A0A6P2J1G9_9BURK</name>
<reference evidence="1 2" key="1">
    <citation type="submission" date="2019-09" db="EMBL/GenBank/DDBJ databases">
        <authorList>
            <person name="Depoorter E."/>
        </authorList>
    </citation>
    <scope>NUCLEOTIDE SEQUENCE [LARGE SCALE GENOMIC DNA]</scope>
    <source>
        <strain evidence="1">LMG 13014</strain>
    </source>
</reference>
<evidence type="ECO:0000313" key="1">
    <source>
        <dbReference type="EMBL" id="VWB36938.1"/>
    </source>
</evidence>
<dbReference type="EMBL" id="CABVQC010000007">
    <property type="protein sequence ID" value="VWB36938.1"/>
    <property type="molecule type" value="Genomic_DNA"/>
</dbReference>
<accession>A0A6P2J1G9</accession>
<organism evidence="1 2">
    <name type="scientific">Burkholderia aenigmatica</name>
    <dbReference type="NCBI Taxonomy" id="2015348"/>
    <lineage>
        <taxon>Bacteria</taxon>
        <taxon>Pseudomonadati</taxon>
        <taxon>Pseudomonadota</taxon>
        <taxon>Betaproteobacteria</taxon>
        <taxon>Burkholderiales</taxon>
        <taxon>Burkholderiaceae</taxon>
        <taxon>Burkholderia</taxon>
        <taxon>Burkholderia cepacia complex</taxon>
    </lineage>
</organism>
<dbReference type="Proteomes" id="UP000494261">
    <property type="component" value="Unassembled WGS sequence"/>
</dbReference>
<gene>
    <name evidence="1" type="ORF">BLA13014_01504</name>
</gene>
<dbReference type="AlphaFoldDB" id="A0A6P2J1G9"/>
<protein>
    <submittedName>
        <fullName evidence="1">Uncharacterized protein</fullName>
    </submittedName>
</protein>
<evidence type="ECO:0000313" key="2">
    <source>
        <dbReference type="Proteomes" id="UP000494261"/>
    </source>
</evidence>
<proteinExistence type="predicted"/>
<sequence length="61" mass="6738">MSCEAKFASLKIEQANGNNYMAAVTQNATRWAYAARFTDRLMVPMLVLGQRCAKARAALRG</sequence>